<dbReference type="VEuPathDB" id="FungiDB:QG37_03778"/>
<comment type="caution">
    <text evidence="1">The sequence shown here is derived from an EMBL/GenBank/DDBJ whole genome shotgun (WGS) entry which is preliminary data.</text>
</comment>
<dbReference type="EMBL" id="LGST01000025">
    <property type="protein sequence ID" value="KND99238.1"/>
    <property type="molecule type" value="Genomic_DNA"/>
</dbReference>
<protein>
    <submittedName>
        <fullName evidence="1">Uncharacterized protein</fullName>
    </submittedName>
</protein>
<evidence type="ECO:0000313" key="1">
    <source>
        <dbReference type="EMBL" id="KND99238.1"/>
    </source>
</evidence>
<evidence type="ECO:0000313" key="2">
    <source>
        <dbReference type="Proteomes" id="UP000037122"/>
    </source>
</evidence>
<proteinExistence type="predicted"/>
<dbReference type="Proteomes" id="UP000037122">
    <property type="component" value="Unassembled WGS sequence"/>
</dbReference>
<accession>A0A0L0NYZ3</accession>
<dbReference type="AlphaFoldDB" id="A0A0L0NYZ3"/>
<name>A0A0L0NYZ3_CANAR</name>
<sequence>MPTYEPARLMNIVVSGLTKLITKRKLVDPNEAKIVLRNVIRRSNEGPWDSIWKIYEKEID</sequence>
<organism evidence="1 2">
    <name type="scientific">Candidozyma auris</name>
    <name type="common">Yeast</name>
    <name type="synonym">Candida auris</name>
    <dbReference type="NCBI Taxonomy" id="498019"/>
    <lineage>
        <taxon>Eukaryota</taxon>
        <taxon>Fungi</taxon>
        <taxon>Dikarya</taxon>
        <taxon>Ascomycota</taxon>
        <taxon>Saccharomycotina</taxon>
        <taxon>Pichiomycetes</taxon>
        <taxon>Metschnikowiaceae</taxon>
        <taxon>Candidozyma</taxon>
    </lineage>
</organism>
<gene>
    <name evidence="1" type="ORF">QG37_03778</name>
</gene>
<reference evidence="2" key="1">
    <citation type="journal article" date="2015" name="BMC Genomics">
        <title>Draft genome of a commonly misdiagnosed multidrug resistant pathogen Candida auris.</title>
        <authorList>
            <person name="Chatterjee S."/>
            <person name="Alampalli S.V."/>
            <person name="Nageshan R.K."/>
            <person name="Chettiar S.T."/>
            <person name="Joshi S."/>
            <person name="Tatu U.S."/>
        </authorList>
    </citation>
    <scope>NUCLEOTIDE SEQUENCE [LARGE SCALE GENOMIC DNA]</scope>
    <source>
        <strain evidence="2">6684</strain>
    </source>
</reference>